<keyword evidence="3" id="KW-1185">Reference proteome</keyword>
<dbReference type="Proteomes" id="UP001610990">
    <property type="component" value="Unassembled WGS sequence"/>
</dbReference>
<comment type="caution">
    <text evidence="2">The sequence shown here is derived from an EMBL/GenBank/DDBJ whole genome shotgun (WGS) entry which is preliminary data.</text>
</comment>
<reference evidence="2 3" key="1">
    <citation type="submission" date="2024-10" db="EMBL/GenBank/DDBJ databases">
        <title>The Natural Products Discovery Center: Release of the First 8490 Sequenced Strains for Exploring Actinobacteria Biosynthetic Diversity.</title>
        <authorList>
            <person name="Kalkreuter E."/>
            <person name="Kautsar S.A."/>
            <person name="Yang D."/>
            <person name="Bader C.D."/>
            <person name="Teijaro C.N."/>
            <person name="Fluegel L."/>
            <person name="Davis C.M."/>
            <person name="Simpson J.R."/>
            <person name="Lauterbach L."/>
            <person name="Steele A.D."/>
            <person name="Gui C."/>
            <person name="Meng S."/>
            <person name="Li G."/>
            <person name="Viehrig K."/>
            <person name="Ye F."/>
            <person name="Su P."/>
            <person name="Kiefer A.F."/>
            <person name="Nichols A."/>
            <person name="Cepeda A.J."/>
            <person name="Yan W."/>
            <person name="Fan B."/>
            <person name="Jiang Y."/>
            <person name="Adhikari A."/>
            <person name="Zheng C.-J."/>
            <person name="Schuster L."/>
            <person name="Cowan T.M."/>
            <person name="Smanski M.J."/>
            <person name="Chevrette M.G."/>
            <person name="De Carvalho L.P.S."/>
            <person name="Shen B."/>
        </authorList>
    </citation>
    <scope>NUCLEOTIDE SEQUENCE [LARGE SCALE GENOMIC DNA]</scope>
    <source>
        <strain evidence="2 3">NPDC018013</strain>
    </source>
</reference>
<dbReference type="EMBL" id="JBIRGH010000022">
    <property type="protein sequence ID" value="MFH8588305.1"/>
    <property type="molecule type" value="Genomic_DNA"/>
</dbReference>
<sequence length="208" mass="21715">MRVICRPGVLLPPLIRAIDWVPVGAAAVVSLGLALVTTPGSAVEPANAMVTLRMAGVLLGAAAGFALVDAAAVTTAVAPVPRWLRQWIRTLLVAGAAAAAWAGTLLLLMVRLADGTEMRTPGLVTEAAVSLLIGLACTAVAVRQRPERIAAVIGAAALLVIAVSTLPYVEDVWPYPASPRWGEIHRAWLWVLPTPLLTLALAHRDVGR</sequence>
<accession>A0ABW7RJQ7</accession>
<name>A0ABW7RJQ7_9ACTN</name>
<dbReference type="RefSeq" id="WP_397675259.1">
    <property type="nucleotide sequence ID" value="NZ_JBIRFW010000011.1"/>
</dbReference>
<evidence type="ECO:0000256" key="1">
    <source>
        <dbReference type="SAM" id="Phobius"/>
    </source>
</evidence>
<proteinExistence type="predicted"/>
<keyword evidence="1" id="KW-0472">Membrane</keyword>
<feature type="transmembrane region" description="Helical" evidence="1">
    <location>
        <begin position="122"/>
        <end position="142"/>
    </location>
</feature>
<protein>
    <recommendedName>
        <fullName evidence="4">ABC transporter</fullName>
    </recommendedName>
</protein>
<keyword evidence="1" id="KW-1133">Transmembrane helix</keyword>
<keyword evidence="1" id="KW-0812">Transmembrane</keyword>
<feature type="transmembrane region" description="Helical" evidence="1">
    <location>
        <begin position="187"/>
        <end position="203"/>
    </location>
</feature>
<feature type="transmembrane region" description="Helical" evidence="1">
    <location>
        <begin position="20"/>
        <end position="42"/>
    </location>
</feature>
<evidence type="ECO:0000313" key="2">
    <source>
        <dbReference type="EMBL" id="MFH8588305.1"/>
    </source>
</evidence>
<feature type="transmembrane region" description="Helical" evidence="1">
    <location>
        <begin position="149"/>
        <end position="167"/>
    </location>
</feature>
<feature type="transmembrane region" description="Helical" evidence="1">
    <location>
        <begin position="54"/>
        <end position="78"/>
    </location>
</feature>
<feature type="transmembrane region" description="Helical" evidence="1">
    <location>
        <begin position="90"/>
        <end position="110"/>
    </location>
</feature>
<evidence type="ECO:0000313" key="3">
    <source>
        <dbReference type="Proteomes" id="UP001610990"/>
    </source>
</evidence>
<organism evidence="2 3">
    <name type="scientific">Streptomyces celluloflavus</name>
    <dbReference type="NCBI Taxonomy" id="58344"/>
    <lineage>
        <taxon>Bacteria</taxon>
        <taxon>Bacillati</taxon>
        <taxon>Actinomycetota</taxon>
        <taxon>Actinomycetes</taxon>
        <taxon>Kitasatosporales</taxon>
        <taxon>Streptomycetaceae</taxon>
        <taxon>Streptomyces</taxon>
    </lineage>
</organism>
<dbReference type="PRINTS" id="PR00173">
    <property type="entry name" value="EDTRNSPORT"/>
</dbReference>
<evidence type="ECO:0008006" key="4">
    <source>
        <dbReference type="Google" id="ProtNLM"/>
    </source>
</evidence>
<gene>
    <name evidence="2" type="ORF">ACH4GP_28575</name>
</gene>